<dbReference type="SUPFAM" id="SSF158472">
    <property type="entry name" value="HAMP domain-like"/>
    <property type="match status" value="1"/>
</dbReference>
<dbReference type="PANTHER" id="PTHR42878">
    <property type="entry name" value="TWO-COMPONENT HISTIDINE KINASE"/>
    <property type="match status" value="1"/>
</dbReference>
<dbReference type="GO" id="GO:0005886">
    <property type="term" value="C:plasma membrane"/>
    <property type="evidence" value="ECO:0007669"/>
    <property type="project" value="UniProtKB-SubCell"/>
</dbReference>
<evidence type="ECO:0000256" key="7">
    <source>
        <dbReference type="ARBA" id="ARBA00022741"/>
    </source>
</evidence>
<keyword evidence="7" id="KW-0547">Nucleotide-binding</keyword>
<evidence type="ECO:0000256" key="5">
    <source>
        <dbReference type="ARBA" id="ARBA00022679"/>
    </source>
</evidence>
<feature type="region of interest" description="Disordered" evidence="13">
    <location>
        <begin position="475"/>
        <end position="498"/>
    </location>
</feature>
<dbReference type="Pfam" id="PF02518">
    <property type="entry name" value="HATPase_c"/>
    <property type="match status" value="1"/>
</dbReference>
<keyword evidence="6 14" id="KW-0812">Transmembrane</keyword>
<dbReference type="InterPro" id="IPR003594">
    <property type="entry name" value="HATPase_dom"/>
</dbReference>
<evidence type="ECO:0000256" key="8">
    <source>
        <dbReference type="ARBA" id="ARBA00022777"/>
    </source>
</evidence>
<dbReference type="Pfam" id="PF00512">
    <property type="entry name" value="HisKA"/>
    <property type="match status" value="1"/>
</dbReference>
<dbReference type="GO" id="GO:0007234">
    <property type="term" value="P:osmosensory signaling via phosphorelay pathway"/>
    <property type="evidence" value="ECO:0007669"/>
    <property type="project" value="TreeGrafter"/>
</dbReference>
<dbReference type="Proteomes" id="UP000712713">
    <property type="component" value="Unassembled WGS sequence"/>
</dbReference>
<dbReference type="EC" id="2.7.13.3" evidence="3"/>
<evidence type="ECO:0000256" key="14">
    <source>
        <dbReference type="SAM" id="Phobius"/>
    </source>
</evidence>
<keyword evidence="14" id="KW-0472">Membrane</keyword>
<evidence type="ECO:0000256" key="6">
    <source>
        <dbReference type="ARBA" id="ARBA00022692"/>
    </source>
</evidence>
<evidence type="ECO:0000256" key="11">
    <source>
        <dbReference type="ARBA" id="ARBA00023012"/>
    </source>
</evidence>
<proteinExistence type="predicted"/>
<dbReference type="InterPro" id="IPR036890">
    <property type="entry name" value="HATPase_C_sf"/>
</dbReference>
<organism evidence="17 18">
    <name type="scientific">Tessaracoccus flavescens</name>
    <dbReference type="NCBI Taxonomy" id="399497"/>
    <lineage>
        <taxon>Bacteria</taxon>
        <taxon>Bacillati</taxon>
        <taxon>Actinomycetota</taxon>
        <taxon>Actinomycetes</taxon>
        <taxon>Propionibacteriales</taxon>
        <taxon>Propionibacteriaceae</taxon>
        <taxon>Tessaracoccus</taxon>
    </lineage>
</organism>
<gene>
    <name evidence="17" type="ORF">K8V15_03095</name>
</gene>
<evidence type="ECO:0000256" key="9">
    <source>
        <dbReference type="ARBA" id="ARBA00022840"/>
    </source>
</evidence>
<dbReference type="Gene3D" id="3.30.565.10">
    <property type="entry name" value="Histidine kinase-like ATPase, C-terminal domain"/>
    <property type="match status" value="1"/>
</dbReference>
<evidence type="ECO:0000256" key="10">
    <source>
        <dbReference type="ARBA" id="ARBA00022989"/>
    </source>
</evidence>
<dbReference type="SMART" id="SM00304">
    <property type="entry name" value="HAMP"/>
    <property type="match status" value="1"/>
</dbReference>
<evidence type="ECO:0000256" key="3">
    <source>
        <dbReference type="ARBA" id="ARBA00012438"/>
    </source>
</evidence>
<keyword evidence="5" id="KW-0808">Transferase</keyword>
<dbReference type="PROSITE" id="PS50885">
    <property type="entry name" value="HAMP"/>
    <property type="match status" value="1"/>
</dbReference>
<feature type="domain" description="HAMP" evidence="16">
    <location>
        <begin position="208"/>
        <end position="260"/>
    </location>
</feature>
<evidence type="ECO:0000256" key="2">
    <source>
        <dbReference type="ARBA" id="ARBA00004236"/>
    </source>
</evidence>
<evidence type="ECO:0000256" key="13">
    <source>
        <dbReference type="SAM" id="MobiDB-lite"/>
    </source>
</evidence>
<keyword evidence="11" id="KW-0902">Two-component regulatory system</keyword>
<dbReference type="InterPro" id="IPR050351">
    <property type="entry name" value="BphY/WalK/GraS-like"/>
</dbReference>
<dbReference type="SMART" id="SM00388">
    <property type="entry name" value="HisKA"/>
    <property type="match status" value="1"/>
</dbReference>
<dbReference type="GO" id="GO:0000155">
    <property type="term" value="F:phosphorelay sensor kinase activity"/>
    <property type="evidence" value="ECO:0007669"/>
    <property type="project" value="InterPro"/>
</dbReference>
<feature type="transmembrane region" description="Helical" evidence="14">
    <location>
        <begin position="21"/>
        <end position="43"/>
    </location>
</feature>
<dbReference type="Pfam" id="PF00672">
    <property type="entry name" value="HAMP"/>
    <property type="match status" value="1"/>
</dbReference>
<keyword evidence="9" id="KW-0067">ATP-binding</keyword>
<dbReference type="PROSITE" id="PS50109">
    <property type="entry name" value="HIS_KIN"/>
    <property type="match status" value="1"/>
</dbReference>
<dbReference type="GO" id="GO:0030295">
    <property type="term" value="F:protein kinase activator activity"/>
    <property type="evidence" value="ECO:0007669"/>
    <property type="project" value="TreeGrafter"/>
</dbReference>
<keyword evidence="4" id="KW-0597">Phosphoprotein</keyword>
<evidence type="ECO:0000259" key="15">
    <source>
        <dbReference type="PROSITE" id="PS50109"/>
    </source>
</evidence>
<dbReference type="Gene3D" id="1.10.287.130">
    <property type="match status" value="1"/>
</dbReference>
<feature type="domain" description="Histidine kinase" evidence="15">
    <location>
        <begin position="268"/>
        <end position="477"/>
    </location>
</feature>
<dbReference type="PANTHER" id="PTHR42878:SF7">
    <property type="entry name" value="SENSOR HISTIDINE KINASE GLRK"/>
    <property type="match status" value="1"/>
</dbReference>
<accession>A0A921ELR5</accession>
<name>A0A921ELR5_9ACTN</name>
<dbReference type="Gene3D" id="6.10.340.10">
    <property type="match status" value="1"/>
</dbReference>
<keyword evidence="10 14" id="KW-1133">Transmembrane helix</keyword>
<dbReference type="SMART" id="SM00387">
    <property type="entry name" value="HATPase_c"/>
    <property type="match status" value="1"/>
</dbReference>
<dbReference type="InterPro" id="IPR003661">
    <property type="entry name" value="HisK_dim/P_dom"/>
</dbReference>
<dbReference type="SUPFAM" id="SSF55874">
    <property type="entry name" value="ATPase domain of HSP90 chaperone/DNA topoisomerase II/histidine kinase"/>
    <property type="match status" value="1"/>
</dbReference>
<evidence type="ECO:0000256" key="12">
    <source>
        <dbReference type="ARBA" id="ARBA00039401"/>
    </source>
</evidence>
<dbReference type="AlphaFoldDB" id="A0A921ELR5"/>
<dbReference type="InterPro" id="IPR003660">
    <property type="entry name" value="HAMP_dom"/>
</dbReference>
<comment type="subcellular location">
    <subcellularLocation>
        <location evidence="2">Cell membrane</location>
    </subcellularLocation>
</comment>
<reference evidence="17" key="1">
    <citation type="journal article" date="2021" name="PeerJ">
        <title>Extensive microbial diversity within the chicken gut microbiome revealed by metagenomics and culture.</title>
        <authorList>
            <person name="Gilroy R."/>
            <person name="Ravi A."/>
            <person name="Getino M."/>
            <person name="Pursley I."/>
            <person name="Horton D.L."/>
            <person name="Alikhan N.F."/>
            <person name="Baker D."/>
            <person name="Gharbi K."/>
            <person name="Hall N."/>
            <person name="Watson M."/>
            <person name="Adriaenssens E.M."/>
            <person name="Foster-Nyarko E."/>
            <person name="Jarju S."/>
            <person name="Secka A."/>
            <person name="Antonio M."/>
            <person name="Oren A."/>
            <person name="Chaudhuri R.R."/>
            <person name="La Ragione R."/>
            <person name="Hildebrand F."/>
            <person name="Pallen M.J."/>
        </authorList>
    </citation>
    <scope>NUCLEOTIDE SEQUENCE</scope>
    <source>
        <strain evidence="17">ChiGjej3B3-7470</strain>
    </source>
</reference>
<comment type="caution">
    <text evidence="17">The sequence shown here is derived from an EMBL/GenBank/DDBJ whole genome shotgun (WGS) entry which is preliminary data.</text>
</comment>
<dbReference type="CDD" id="cd06225">
    <property type="entry name" value="HAMP"/>
    <property type="match status" value="1"/>
</dbReference>
<dbReference type="InterPro" id="IPR005467">
    <property type="entry name" value="His_kinase_dom"/>
</dbReference>
<dbReference type="EMBL" id="DYZF01000072">
    <property type="protein sequence ID" value="HJE50957.1"/>
    <property type="molecule type" value="Genomic_DNA"/>
</dbReference>
<evidence type="ECO:0000313" key="18">
    <source>
        <dbReference type="Proteomes" id="UP000712713"/>
    </source>
</evidence>
<evidence type="ECO:0000313" key="17">
    <source>
        <dbReference type="EMBL" id="HJE50957.1"/>
    </source>
</evidence>
<evidence type="ECO:0000256" key="4">
    <source>
        <dbReference type="ARBA" id="ARBA00022553"/>
    </source>
</evidence>
<sequence length="498" mass="54299">MNLMRSPGQDITTKVTIRARIMWAMVLLTLLSLATSGAIVAIVQDRAISDNLVTQLERARDELRVLSAEGVDPTTGEPFSGPNELLETYLARTVIGEGEGELAFRGSAVALVASDDVPFRPEDDQELVDHVRPWATGTQMRIEPVRTSTGNYHVLVAPVHYPNASGALLHVFDRDVAEAELRRTMTVYALVALGTMALVVFAAWLAVGRLLRPIEELREAAESIDERDLTTRVPVRGKDDLTALSATINRMLDRVQRSVEGQRQLLDDVGHELRTPITVVRGHMELIDVDDPADVAQTRDLAIDEMDRMSVLVNDLLMLAKSTESDFVQPQWFDLTTLTDQVLEKARALGDRSWRLERVAAAEAFIDPGRVTQAWLQLAANAVKYSEAGSPVTLGSRLNRGEVELFVRDQGIGIAPDQLQTVRERFGRTREAASRAQGAGLGLSIVESIVAAHNGRLEIDSVHGEGSTFTIVLPISPAGSQPGADGDEDVAEVEGTTP</sequence>
<keyword evidence="8 17" id="KW-0418">Kinase</keyword>
<evidence type="ECO:0000256" key="1">
    <source>
        <dbReference type="ARBA" id="ARBA00000085"/>
    </source>
</evidence>
<reference evidence="17" key="2">
    <citation type="submission" date="2021-09" db="EMBL/GenBank/DDBJ databases">
        <authorList>
            <person name="Gilroy R."/>
        </authorList>
    </citation>
    <scope>NUCLEOTIDE SEQUENCE</scope>
    <source>
        <strain evidence="17">ChiGjej3B3-7470</strain>
    </source>
</reference>
<dbReference type="PRINTS" id="PR00344">
    <property type="entry name" value="BCTRLSENSOR"/>
</dbReference>
<dbReference type="SUPFAM" id="SSF47384">
    <property type="entry name" value="Homodimeric domain of signal transducing histidine kinase"/>
    <property type="match status" value="1"/>
</dbReference>
<comment type="catalytic activity">
    <reaction evidence="1">
        <text>ATP + protein L-histidine = ADP + protein N-phospho-L-histidine.</text>
        <dbReference type="EC" id="2.7.13.3"/>
    </reaction>
</comment>
<dbReference type="CDD" id="cd00082">
    <property type="entry name" value="HisKA"/>
    <property type="match status" value="1"/>
</dbReference>
<protein>
    <recommendedName>
        <fullName evidence="12">Sensor-like histidine kinase SenX3</fullName>
        <ecNumber evidence="3">2.7.13.3</ecNumber>
    </recommendedName>
</protein>
<dbReference type="GO" id="GO:0005524">
    <property type="term" value="F:ATP binding"/>
    <property type="evidence" value="ECO:0007669"/>
    <property type="project" value="UniProtKB-KW"/>
</dbReference>
<dbReference type="InterPro" id="IPR004358">
    <property type="entry name" value="Sig_transdc_His_kin-like_C"/>
</dbReference>
<dbReference type="InterPro" id="IPR036097">
    <property type="entry name" value="HisK_dim/P_sf"/>
</dbReference>
<dbReference type="GO" id="GO:0000156">
    <property type="term" value="F:phosphorelay response regulator activity"/>
    <property type="evidence" value="ECO:0007669"/>
    <property type="project" value="TreeGrafter"/>
</dbReference>
<feature type="transmembrane region" description="Helical" evidence="14">
    <location>
        <begin position="187"/>
        <end position="207"/>
    </location>
</feature>
<evidence type="ECO:0000259" key="16">
    <source>
        <dbReference type="PROSITE" id="PS50885"/>
    </source>
</evidence>